<comment type="similarity">
    <text evidence="6">Belongs to the class-IV pyridoxal-phosphate-dependent aminotransferase family.</text>
</comment>
<dbReference type="InterPro" id="IPR001544">
    <property type="entry name" value="Aminotrans_IV"/>
</dbReference>
<evidence type="ECO:0000256" key="10">
    <source>
        <dbReference type="ARBA" id="ARBA00035633"/>
    </source>
</evidence>
<name>E7C4U9_9GAMM</name>
<comment type="pathway">
    <text evidence="5">Amino-acid biosynthesis; L-leucine biosynthesis; L-leucine from 3-methyl-2-oxobutanoate: step 4/4.</text>
</comment>
<dbReference type="EC" id="4.1.3.38" evidence="11"/>
<evidence type="ECO:0000256" key="3">
    <source>
        <dbReference type="ARBA" id="ARBA00004824"/>
    </source>
</evidence>
<evidence type="ECO:0000256" key="1">
    <source>
        <dbReference type="ARBA" id="ARBA00001933"/>
    </source>
</evidence>
<evidence type="ECO:0000256" key="14">
    <source>
        <dbReference type="ARBA" id="ARBA00049229"/>
    </source>
</evidence>
<keyword evidence="9" id="KW-0289">Folate biosynthesis</keyword>
<comment type="pathway">
    <text evidence="3">Amino-acid biosynthesis; L-isoleucine biosynthesis; L-isoleucine from 2-oxobutanoate: step 4/4.</text>
</comment>
<evidence type="ECO:0000256" key="17">
    <source>
        <dbReference type="ARBA" id="ARBA00069174"/>
    </source>
</evidence>
<dbReference type="InterPro" id="IPR043131">
    <property type="entry name" value="BCAT-like_N"/>
</dbReference>
<keyword evidence="8" id="KW-0663">Pyridoxal phosphate</keyword>
<evidence type="ECO:0000256" key="2">
    <source>
        <dbReference type="ARBA" id="ARBA00003109"/>
    </source>
</evidence>
<evidence type="ECO:0000256" key="5">
    <source>
        <dbReference type="ARBA" id="ARBA00005072"/>
    </source>
</evidence>
<evidence type="ECO:0000256" key="11">
    <source>
        <dbReference type="ARBA" id="ARBA00035676"/>
    </source>
</evidence>
<dbReference type="EMBL" id="GU567987">
    <property type="protein sequence ID" value="ADI22473.1"/>
    <property type="molecule type" value="Genomic_DNA"/>
</dbReference>
<reference evidence="19" key="1">
    <citation type="submission" date="2010-01" db="EMBL/GenBank/DDBJ databases">
        <title>Genome fragments of uncultured bacteria from the North Pacific subtropical Gyre.</title>
        <authorList>
            <person name="Pham V.D."/>
            <person name="Delong E.F."/>
        </authorList>
    </citation>
    <scope>NUCLEOTIDE SEQUENCE</scope>
</reference>
<accession>E7C4U9</accession>
<dbReference type="FunFam" id="3.20.10.10:FF:000002">
    <property type="entry name" value="D-alanine aminotransferase"/>
    <property type="match status" value="1"/>
</dbReference>
<evidence type="ECO:0000256" key="7">
    <source>
        <dbReference type="ARBA" id="ARBA00013053"/>
    </source>
</evidence>
<dbReference type="Gene3D" id="3.30.470.10">
    <property type="match status" value="1"/>
</dbReference>
<dbReference type="GO" id="GO:0008652">
    <property type="term" value="P:amino acid biosynthetic process"/>
    <property type="evidence" value="ECO:0007669"/>
    <property type="project" value="UniProtKB-ARBA"/>
</dbReference>
<comment type="function">
    <text evidence="2">Acts on leucine, isoleucine and valine.</text>
</comment>
<proteinExistence type="inferred from homology"/>
<evidence type="ECO:0000256" key="16">
    <source>
        <dbReference type="ARBA" id="ARBA00054027"/>
    </source>
</evidence>
<evidence type="ECO:0000256" key="12">
    <source>
        <dbReference type="ARBA" id="ARBA00048212"/>
    </source>
</evidence>
<comment type="pathway">
    <text evidence="4">Amino-acid biosynthesis; L-valine biosynthesis; L-valine from pyruvate: step 4/4.</text>
</comment>
<comment type="catalytic activity">
    <reaction evidence="14">
        <text>L-leucine + 2-oxoglutarate = 4-methyl-2-oxopentanoate + L-glutamate</text>
        <dbReference type="Rhea" id="RHEA:18321"/>
        <dbReference type="ChEBI" id="CHEBI:16810"/>
        <dbReference type="ChEBI" id="CHEBI:17865"/>
        <dbReference type="ChEBI" id="CHEBI:29985"/>
        <dbReference type="ChEBI" id="CHEBI:57427"/>
        <dbReference type="EC" id="2.6.1.42"/>
    </reaction>
</comment>
<comment type="pathway">
    <text evidence="10">Cofactor biosynthesis; tetrahydrofolate biosynthesis; 4-aminobenzoate from chorismate: step 2/2.</text>
</comment>
<evidence type="ECO:0000256" key="15">
    <source>
        <dbReference type="ARBA" id="ARBA00049529"/>
    </source>
</evidence>
<evidence type="ECO:0000256" key="8">
    <source>
        <dbReference type="ARBA" id="ARBA00022898"/>
    </source>
</evidence>
<evidence type="ECO:0000256" key="4">
    <source>
        <dbReference type="ARBA" id="ARBA00004931"/>
    </source>
</evidence>
<dbReference type="InterPro" id="IPR036038">
    <property type="entry name" value="Aminotransferase-like"/>
</dbReference>
<sequence>MNPMTNVDGLITPMADAVIPVMDRGFLYGDSVYEVFRTYKGVPVFMDDHFERLENSAALISMTISQSREELIQEIRRTVKASSANSKEDIYVRYQITRGVGPVDLYPDPGLKTRYVIIVSTLPSRKPEYYSRGMDMAVPSVRRNPENALDPNIKGGNYLNNILAITQARQLDADDCIILNREGFVTEAANSNVWFVINGQLATPATGNLKGLTKMHIHRALKEVGISSQEADIHANELYDATECFVTSATRDVMPCASLRLEGGEVLQFPEGGGEITRQVQAVFLAYLDAYVATHADDALI</sequence>
<dbReference type="GO" id="GO:0046656">
    <property type="term" value="P:folic acid biosynthetic process"/>
    <property type="evidence" value="ECO:0007669"/>
    <property type="project" value="UniProtKB-KW"/>
</dbReference>
<keyword evidence="19" id="KW-0456">Lyase</keyword>
<evidence type="ECO:0000313" key="19">
    <source>
        <dbReference type="EMBL" id="ADI22473.1"/>
    </source>
</evidence>
<dbReference type="PANTHER" id="PTHR42743">
    <property type="entry name" value="AMINO-ACID AMINOTRANSFERASE"/>
    <property type="match status" value="1"/>
</dbReference>
<evidence type="ECO:0000256" key="6">
    <source>
        <dbReference type="ARBA" id="ARBA00009320"/>
    </source>
</evidence>
<organism evidence="19">
    <name type="scientific">uncultured gamma proteobacterium HF0500_07A21</name>
    <dbReference type="NCBI Taxonomy" id="723573"/>
    <lineage>
        <taxon>Bacteria</taxon>
        <taxon>Pseudomonadati</taxon>
        <taxon>Pseudomonadota</taxon>
        <taxon>Gammaproteobacteria</taxon>
        <taxon>environmental samples</taxon>
    </lineage>
</organism>
<evidence type="ECO:0000256" key="9">
    <source>
        <dbReference type="ARBA" id="ARBA00022909"/>
    </source>
</evidence>
<comment type="cofactor">
    <cofactor evidence="1">
        <name>pyridoxal 5'-phosphate</name>
        <dbReference type="ChEBI" id="CHEBI:597326"/>
    </cofactor>
</comment>
<keyword evidence="19" id="KW-0808">Transferase</keyword>
<dbReference type="InterPro" id="IPR043132">
    <property type="entry name" value="BCAT-like_C"/>
</dbReference>
<evidence type="ECO:0000256" key="13">
    <source>
        <dbReference type="ARBA" id="ARBA00048798"/>
    </source>
</evidence>
<dbReference type="Pfam" id="PF01063">
    <property type="entry name" value="Aminotran_4"/>
    <property type="match status" value="1"/>
</dbReference>
<dbReference type="PANTHER" id="PTHR42743:SF11">
    <property type="entry name" value="AMINODEOXYCHORISMATE LYASE"/>
    <property type="match status" value="1"/>
</dbReference>
<comment type="catalytic activity">
    <reaction evidence="15">
        <text>4-amino-4-deoxychorismate = 4-aminobenzoate + pyruvate + H(+)</text>
        <dbReference type="Rhea" id="RHEA:16201"/>
        <dbReference type="ChEBI" id="CHEBI:15361"/>
        <dbReference type="ChEBI" id="CHEBI:15378"/>
        <dbReference type="ChEBI" id="CHEBI:17836"/>
        <dbReference type="ChEBI" id="CHEBI:58406"/>
        <dbReference type="EC" id="4.1.3.38"/>
    </reaction>
</comment>
<dbReference type="SUPFAM" id="SSF56752">
    <property type="entry name" value="D-aminoacid aminotransferase-like PLP-dependent enzymes"/>
    <property type="match status" value="1"/>
</dbReference>
<keyword evidence="19" id="KW-0032">Aminotransferase</keyword>
<dbReference type="GO" id="GO:0004084">
    <property type="term" value="F:branched-chain-amino-acid transaminase activity"/>
    <property type="evidence" value="ECO:0007669"/>
    <property type="project" value="UniProtKB-EC"/>
</dbReference>
<evidence type="ECO:0000256" key="18">
    <source>
        <dbReference type="ARBA" id="ARBA00080135"/>
    </source>
</evidence>
<dbReference type="AlphaFoldDB" id="E7C4U9"/>
<comment type="catalytic activity">
    <reaction evidence="13">
        <text>L-isoleucine + 2-oxoglutarate = (S)-3-methyl-2-oxopentanoate + L-glutamate</text>
        <dbReference type="Rhea" id="RHEA:24801"/>
        <dbReference type="ChEBI" id="CHEBI:16810"/>
        <dbReference type="ChEBI" id="CHEBI:29985"/>
        <dbReference type="ChEBI" id="CHEBI:35146"/>
        <dbReference type="ChEBI" id="CHEBI:58045"/>
        <dbReference type="EC" id="2.6.1.42"/>
    </reaction>
</comment>
<protein>
    <recommendedName>
        <fullName evidence="17">Aminodeoxychorismate lyase</fullName>
        <ecNumber evidence="7">2.6.1.42</ecNumber>
        <ecNumber evidence="11">4.1.3.38</ecNumber>
    </recommendedName>
    <alternativeName>
        <fullName evidence="18">4-amino-4-deoxychorismate lyase</fullName>
    </alternativeName>
</protein>
<comment type="catalytic activity">
    <reaction evidence="12">
        <text>L-valine + 2-oxoglutarate = 3-methyl-2-oxobutanoate + L-glutamate</text>
        <dbReference type="Rhea" id="RHEA:24813"/>
        <dbReference type="ChEBI" id="CHEBI:11851"/>
        <dbReference type="ChEBI" id="CHEBI:16810"/>
        <dbReference type="ChEBI" id="CHEBI:29985"/>
        <dbReference type="ChEBI" id="CHEBI:57762"/>
        <dbReference type="EC" id="2.6.1.42"/>
    </reaction>
</comment>
<comment type="function">
    <text evidence="16">Involved in the biosynthesis of p-aminobenzoate (PABA), a precursor of tetrahydrofolate. Converts 4-amino-4-deoxychorismate into 4-aminobenzoate (PABA) and pyruvate.</text>
</comment>
<dbReference type="GO" id="GO:0008696">
    <property type="term" value="F:4-amino-4-deoxychorismate lyase activity"/>
    <property type="evidence" value="ECO:0007669"/>
    <property type="project" value="UniProtKB-EC"/>
</dbReference>
<dbReference type="InterPro" id="IPR050571">
    <property type="entry name" value="Class-IV_PLP-Dep_Aminotrnsfr"/>
</dbReference>
<dbReference type="EC" id="2.6.1.42" evidence="7"/>
<dbReference type="Gene3D" id="3.20.10.10">
    <property type="entry name" value="D-amino Acid Aminotransferase, subunit A, domain 2"/>
    <property type="match status" value="1"/>
</dbReference>